<reference evidence="8" key="1">
    <citation type="submission" date="2017-09" db="EMBL/GenBank/DDBJ databases">
        <title>Depth-based differentiation of microbial function through sediment-hosted aquifers and enrichment of novel symbionts in the deep terrestrial subsurface.</title>
        <authorList>
            <person name="Probst A.J."/>
            <person name="Ladd B."/>
            <person name="Jarett J.K."/>
            <person name="Geller-Mcgrath D.E."/>
            <person name="Sieber C.M.K."/>
            <person name="Emerson J.B."/>
            <person name="Anantharaman K."/>
            <person name="Thomas B.C."/>
            <person name="Malmstrom R."/>
            <person name="Stieglmeier M."/>
            <person name="Klingl A."/>
            <person name="Woyke T."/>
            <person name="Ryan C.M."/>
            <person name="Banfield J.F."/>
        </authorList>
    </citation>
    <scope>NUCLEOTIDE SEQUENCE [LARGE SCALE GENOMIC DNA]</scope>
</reference>
<dbReference type="PANTHER" id="PTHR43025">
    <property type="entry name" value="MONOGALACTOSYLDIACYLGLYCEROL SYNTHASE"/>
    <property type="match status" value="1"/>
</dbReference>
<dbReference type="GO" id="GO:0009247">
    <property type="term" value="P:glycolipid biosynthetic process"/>
    <property type="evidence" value="ECO:0007669"/>
    <property type="project" value="InterPro"/>
</dbReference>
<dbReference type="Proteomes" id="UP000230154">
    <property type="component" value="Unassembled WGS sequence"/>
</dbReference>
<dbReference type="GO" id="GO:0016758">
    <property type="term" value="F:hexosyltransferase activity"/>
    <property type="evidence" value="ECO:0007669"/>
    <property type="project" value="InterPro"/>
</dbReference>
<evidence type="ECO:0000256" key="1">
    <source>
        <dbReference type="ARBA" id="ARBA00004370"/>
    </source>
</evidence>
<protein>
    <recommendedName>
        <fullName evidence="9">Galactosyldiacylglycerol synthase</fullName>
    </recommendedName>
</protein>
<comment type="subcellular location">
    <subcellularLocation>
        <location evidence="1">Membrane</location>
    </subcellularLocation>
</comment>
<dbReference type="InterPro" id="IPR007235">
    <property type="entry name" value="Glyco_trans_28_C"/>
</dbReference>
<evidence type="ECO:0000313" key="8">
    <source>
        <dbReference type="Proteomes" id="UP000230154"/>
    </source>
</evidence>
<evidence type="ECO:0000256" key="3">
    <source>
        <dbReference type="ARBA" id="ARBA00022676"/>
    </source>
</evidence>
<evidence type="ECO:0000259" key="6">
    <source>
        <dbReference type="Pfam" id="PF06925"/>
    </source>
</evidence>
<organism evidence="7 8">
    <name type="scientific">Candidatus Magasanikbacteria bacterium CG10_big_fil_rev_8_21_14_0_10_47_10</name>
    <dbReference type="NCBI Taxonomy" id="1974652"/>
    <lineage>
        <taxon>Bacteria</taxon>
        <taxon>Candidatus Magasanikiibacteriota</taxon>
    </lineage>
</organism>
<dbReference type="EMBL" id="PFCB01000029">
    <property type="protein sequence ID" value="PIR74121.1"/>
    <property type="molecule type" value="Genomic_DNA"/>
</dbReference>
<evidence type="ECO:0000256" key="4">
    <source>
        <dbReference type="ARBA" id="ARBA00022679"/>
    </source>
</evidence>
<evidence type="ECO:0000313" key="7">
    <source>
        <dbReference type="EMBL" id="PIR74121.1"/>
    </source>
</evidence>
<dbReference type="InterPro" id="IPR050519">
    <property type="entry name" value="Glycosyltransf_28_UgtP"/>
</dbReference>
<dbReference type="PANTHER" id="PTHR43025:SF3">
    <property type="entry name" value="MONOGALACTOSYLDIACYLGLYCEROL SYNTHASE 1, CHLOROPLASTIC"/>
    <property type="match status" value="1"/>
</dbReference>
<sequence>MIKKLLIISVSAGAGHVKVAQALEKQAQLLYPGMMAKHIDMMDYVSAGVRTSMIEAYKQLIHRAPALWGYLYDVSDNEKKLSRVDRVIQMLNAITARRLYDFVQKFQPDHIVCTHFFPSQALTRTDSFDRGCPMSVVVTDYGMHSYWTACDADYFFVATPQVKKEVLQKGVLSKRVFVTGIPVDPAFFEKKQKISLKKEYKLTLKKPVLLISSGGHGLMRADQIVHAIDTTDRYTIVAVAGRNAVLLKKLKEIGSKRAGLVSVGWTNKMDEYMRMADVIIGKPGGSTVTEALMLGKPFIAINPIPGQEEKNVLFLKKSGMGYIAREKKELNGLITRALRKGKSLRPRKKNPAQRVLEIIAK</sequence>
<feature type="domain" description="Diacylglycerol glucosyltransferase N-terminal" evidence="6">
    <location>
        <begin position="16"/>
        <end position="183"/>
    </location>
</feature>
<proteinExistence type="inferred from homology"/>
<dbReference type="Pfam" id="PF06925">
    <property type="entry name" value="MGDG_synth"/>
    <property type="match status" value="1"/>
</dbReference>
<keyword evidence="3" id="KW-0328">Glycosyltransferase</keyword>
<accession>A0A2H0TPN7</accession>
<dbReference type="Pfam" id="PF04101">
    <property type="entry name" value="Glyco_tran_28_C"/>
    <property type="match status" value="1"/>
</dbReference>
<evidence type="ECO:0000256" key="2">
    <source>
        <dbReference type="ARBA" id="ARBA00006962"/>
    </source>
</evidence>
<dbReference type="SUPFAM" id="SSF53756">
    <property type="entry name" value="UDP-Glycosyltransferase/glycogen phosphorylase"/>
    <property type="match status" value="1"/>
</dbReference>
<dbReference type="InterPro" id="IPR009695">
    <property type="entry name" value="Diacylglyc_glucosyltr_N"/>
</dbReference>
<comment type="similarity">
    <text evidence="2">Belongs to the glycosyltransferase 28 family.</text>
</comment>
<comment type="caution">
    <text evidence="7">The sequence shown here is derived from an EMBL/GenBank/DDBJ whole genome shotgun (WGS) entry which is preliminary data.</text>
</comment>
<dbReference type="AlphaFoldDB" id="A0A2H0TPN7"/>
<gene>
    <name evidence="7" type="ORF">COU35_04150</name>
</gene>
<name>A0A2H0TPN7_9BACT</name>
<keyword evidence="4" id="KW-0808">Transferase</keyword>
<dbReference type="Gene3D" id="3.40.50.2000">
    <property type="entry name" value="Glycogen Phosphorylase B"/>
    <property type="match status" value="1"/>
</dbReference>
<feature type="domain" description="Glycosyl transferase family 28 C-terminal" evidence="5">
    <location>
        <begin position="234"/>
        <end position="351"/>
    </location>
</feature>
<dbReference type="GO" id="GO:0016020">
    <property type="term" value="C:membrane"/>
    <property type="evidence" value="ECO:0007669"/>
    <property type="project" value="UniProtKB-SubCell"/>
</dbReference>
<evidence type="ECO:0008006" key="9">
    <source>
        <dbReference type="Google" id="ProtNLM"/>
    </source>
</evidence>
<evidence type="ECO:0000259" key="5">
    <source>
        <dbReference type="Pfam" id="PF04101"/>
    </source>
</evidence>